<keyword evidence="1" id="KW-0805">Transcription regulation</keyword>
<protein>
    <submittedName>
        <fullName evidence="9">Transcription factor GTE4</fullName>
    </submittedName>
</protein>
<feature type="compositionally biased region" description="Low complexity" evidence="6">
    <location>
        <begin position="697"/>
        <end position="730"/>
    </location>
</feature>
<dbReference type="Gene3D" id="1.20.920.10">
    <property type="entry name" value="Bromodomain-like"/>
    <property type="match status" value="1"/>
</dbReference>
<feature type="compositionally biased region" description="Polar residues" evidence="6">
    <location>
        <begin position="679"/>
        <end position="696"/>
    </location>
</feature>
<evidence type="ECO:0000256" key="3">
    <source>
        <dbReference type="ARBA" id="ARBA00023163"/>
    </source>
</evidence>
<proteinExistence type="predicted"/>
<comment type="caution">
    <text evidence="9">The sequence shown here is derived from an EMBL/GenBank/DDBJ whole genome shotgun (WGS) entry which is preliminary data.</text>
</comment>
<feature type="region of interest" description="Disordered" evidence="6">
    <location>
        <begin position="653"/>
        <end position="730"/>
    </location>
</feature>
<feature type="compositionally biased region" description="Low complexity" evidence="6">
    <location>
        <begin position="127"/>
        <end position="148"/>
    </location>
</feature>
<feature type="coiled-coil region" evidence="5">
    <location>
        <begin position="622"/>
        <end position="649"/>
    </location>
</feature>
<name>A0A1E5V8M5_9POAL</name>
<feature type="compositionally biased region" description="Pro residues" evidence="6">
    <location>
        <begin position="107"/>
        <end position="126"/>
    </location>
</feature>
<evidence type="ECO:0000256" key="6">
    <source>
        <dbReference type="SAM" id="MobiDB-lite"/>
    </source>
</evidence>
<dbReference type="Pfam" id="PF00439">
    <property type="entry name" value="Bromodomain"/>
    <property type="match status" value="1"/>
</dbReference>
<accession>A0A1E5V8M5</accession>
<dbReference type="CDD" id="cd05506">
    <property type="entry name" value="Bromo_plant1"/>
    <property type="match status" value="1"/>
</dbReference>
<dbReference type="InterPro" id="IPR038336">
    <property type="entry name" value="NET_sf"/>
</dbReference>
<dbReference type="Pfam" id="PF17035">
    <property type="entry name" value="BET"/>
    <property type="match status" value="1"/>
</dbReference>
<keyword evidence="2 4" id="KW-0103">Bromodomain</keyword>
<dbReference type="PANTHER" id="PTHR45926">
    <property type="entry name" value="OSJNBA0053K19.4 PROTEIN"/>
    <property type="match status" value="1"/>
</dbReference>
<evidence type="ECO:0000256" key="2">
    <source>
        <dbReference type="ARBA" id="ARBA00023117"/>
    </source>
</evidence>
<feature type="domain" description="NET" evidence="8">
    <location>
        <begin position="552"/>
        <end position="633"/>
    </location>
</feature>
<dbReference type="OrthoDB" id="21449at2759"/>
<dbReference type="SMART" id="SM00297">
    <property type="entry name" value="BROMO"/>
    <property type="match status" value="1"/>
</dbReference>
<dbReference type="Gene3D" id="1.20.1270.220">
    <property type="match status" value="1"/>
</dbReference>
<evidence type="ECO:0000256" key="1">
    <source>
        <dbReference type="ARBA" id="ARBA00023015"/>
    </source>
</evidence>
<feature type="region of interest" description="Disordered" evidence="6">
    <location>
        <begin position="530"/>
        <end position="562"/>
    </location>
</feature>
<organism evidence="9 10">
    <name type="scientific">Dichanthelium oligosanthes</name>
    <dbReference type="NCBI Taxonomy" id="888268"/>
    <lineage>
        <taxon>Eukaryota</taxon>
        <taxon>Viridiplantae</taxon>
        <taxon>Streptophyta</taxon>
        <taxon>Embryophyta</taxon>
        <taxon>Tracheophyta</taxon>
        <taxon>Spermatophyta</taxon>
        <taxon>Magnoliopsida</taxon>
        <taxon>Liliopsida</taxon>
        <taxon>Poales</taxon>
        <taxon>Poaceae</taxon>
        <taxon>PACMAD clade</taxon>
        <taxon>Panicoideae</taxon>
        <taxon>Panicodae</taxon>
        <taxon>Paniceae</taxon>
        <taxon>Dichantheliinae</taxon>
        <taxon>Dichanthelium</taxon>
    </lineage>
</organism>
<feature type="compositionally biased region" description="Basic residues" evidence="6">
    <location>
        <begin position="361"/>
        <end position="373"/>
    </location>
</feature>
<feature type="coiled-coil region" evidence="5">
    <location>
        <begin position="220"/>
        <end position="254"/>
    </location>
</feature>
<evidence type="ECO:0000256" key="5">
    <source>
        <dbReference type="SAM" id="Coils"/>
    </source>
</evidence>
<dbReference type="EMBL" id="LWDX02047674">
    <property type="protein sequence ID" value="OEL21513.1"/>
    <property type="molecule type" value="Genomic_DNA"/>
</dbReference>
<dbReference type="AlphaFoldDB" id="A0A1E5V8M5"/>
<feature type="region of interest" description="Disordered" evidence="6">
    <location>
        <begin position="353"/>
        <end position="374"/>
    </location>
</feature>
<evidence type="ECO:0000259" key="8">
    <source>
        <dbReference type="PROSITE" id="PS51525"/>
    </source>
</evidence>
<feature type="compositionally biased region" description="Pro residues" evidence="6">
    <location>
        <begin position="149"/>
        <end position="176"/>
    </location>
</feature>
<evidence type="ECO:0000259" key="7">
    <source>
        <dbReference type="PROSITE" id="PS50014"/>
    </source>
</evidence>
<dbReference type="Proteomes" id="UP000095767">
    <property type="component" value="Unassembled WGS sequence"/>
</dbReference>
<dbReference type="InterPro" id="IPR027353">
    <property type="entry name" value="NET_dom"/>
</dbReference>
<evidence type="ECO:0000256" key="4">
    <source>
        <dbReference type="PROSITE-ProRule" id="PRU00035"/>
    </source>
</evidence>
<dbReference type="InterPro" id="IPR037377">
    <property type="entry name" value="GTE_bromo"/>
</dbReference>
<feature type="compositionally biased region" description="Basic residues" evidence="6">
    <location>
        <begin position="48"/>
        <end position="57"/>
    </location>
</feature>
<dbReference type="PROSITE" id="PS51525">
    <property type="entry name" value="NET"/>
    <property type="match status" value="1"/>
</dbReference>
<dbReference type="InterPro" id="IPR001487">
    <property type="entry name" value="Bromodomain"/>
</dbReference>
<dbReference type="STRING" id="888268.A0A1E5V8M5"/>
<reference evidence="9 10" key="1">
    <citation type="submission" date="2016-09" db="EMBL/GenBank/DDBJ databases">
        <title>The draft genome of Dichanthelium oligosanthes: A C3 panicoid grass species.</title>
        <authorList>
            <person name="Studer A.J."/>
            <person name="Schnable J.C."/>
            <person name="Brutnell T.P."/>
        </authorList>
    </citation>
    <scope>NUCLEOTIDE SEQUENCE [LARGE SCALE GENOMIC DNA]</scope>
    <source>
        <strain evidence="10">cv. Kellogg 1175</strain>
        <tissue evidence="9">Leaf</tissue>
    </source>
</reference>
<dbReference type="PRINTS" id="PR00503">
    <property type="entry name" value="BROMODOMAIN"/>
</dbReference>
<keyword evidence="10" id="KW-1185">Reference proteome</keyword>
<sequence length="730" mass="79129">MASTPPGDGDGGGSGEAAAGPAPAASSSPSTAPSAPIRSRWASEIKVYSRKYPRKNPKPPPPPPTEPAPAPNPNPLSETQSSIRRSIRVPEDGVAAAARPDPAAPSSTPPLFPDPAAPSSTPPLFPDPAATSSTPPSFPDPAATSSTPPSFPDPAAPASSPPAPPPPLAPAPPGEPTPASGDISPGLNRDGGAVPNGNGIDWAVDGGAFPNGHGEDWAVVALQKAEKAQKRRARSELRRQLASELDQVRVLSKRLKAAAEALVQQEDSVAMPLAMMLPPSQVVDAGYIRSQFSPTGPVTPVPAQAAFAHLRSQLPRAPLTVSVVHTEPFEKEKRTPKANQLYQNSEFLLAKDKFPPADPHGRKKSKSHKKKHRSLEFRGADFDAERRLYSHAFKKSSSLLSRLMKHKFAWVFNKPVDPVALHLHDYFAIIRHPMDLGTVRARLSHGQYRNPKEFAEDVRLTFHNAMTYNPKGQDVHIMAEQLLGIFEAQWLEIEAEVNYLASCPPLPKKFPPPPIDLRFLDRLDSVKHHAALESNSRPISHTPTRPPSMKKPRARDPNKRNMTMDEKRKLSENLQNLPPEKLDAVVQLIKNKNLSVRQHDDEIEVEIDSMDAETLWELDRFVANYKKNLSKQKRRAERALLARQDAELRAQHSLQQLSTEKPNVGEKSPKQNLMEGEQLASSVPNQNDNNGQDASRSSNSSSSSSDSGSSSSDSDSDSSSSDGSDAANSS</sequence>
<dbReference type="SUPFAM" id="SSF47370">
    <property type="entry name" value="Bromodomain"/>
    <property type="match status" value="1"/>
</dbReference>
<evidence type="ECO:0000313" key="9">
    <source>
        <dbReference type="EMBL" id="OEL21513.1"/>
    </source>
</evidence>
<feature type="compositionally biased region" description="Low complexity" evidence="6">
    <location>
        <begin position="16"/>
        <end position="36"/>
    </location>
</feature>
<keyword evidence="5" id="KW-0175">Coiled coil</keyword>
<keyword evidence="3" id="KW-0804">Transcription</keyword>
<dbReference type="InterPro" id="IPR036427">
    <property type="entry name" value="Bromodomain-like_sf"/>
</dbReference>
<dbReference type="PROSITE" id="PS50014">
    <property type="entry name" value="BROMODOMAIN_2"/>
    <property type="match status" value="1"/>
</dbReference>
<gene>
    <name evidence="9" type="ORF">BAE44_0017466</name>
</gene>
<feature type="compositionally biased region" description="Polar residues" evidence="6">
    <location>
        <begin position="533"/>
        <end position="543"/>
    </location>
</feature>
<feature type="compositionally biased region" description="Low complexity" evidence="6">
    <location>
        <begin position="95"/>
        <end position="106"/>
    </location>
</feature>
<feature type="region of interest" description="Disordered" evidence="6">
    <location>
        <begin position="1"/>
        <end position="199"/>
    </location>
</feature>
<feature type="compositionally biased region" description="Pro residues" evidence="6">
    <location>
        <begin position="58"/>
        <end position="74"/>
    </location>
</feature>
<feature type="domain" description="Bromo" evidence="7">
    <location>
        <begin position="404"/>
        <end position="476"/>
    </location>
</feature>
<evidence type="ECO:0000313" key="10">
    <source>
        <dbReference type="Proteomes" id="UP000095767"/>
    </source>
</evidence>